<sequence length="409" mass="45905">MVPSMMMVSAIIFACWLPGAMSAAVDPQQPQEDDDALLGEFQLGNRRFTAAVYGELLKQKKGNFIVSPFSVETILALTNEGAKGETSEELVKGLSLPEDREKIRQAMKSLLPKLTARNEDSQILMANKIYADNSASLNADFAEMAKTVYGSGIENLNFADNKAAANEINQWVEKHTDSKIQKLISAEDITEDMKLVLVNGLYFDNKWTKPFTVERTARKPFYRQLNDSSDVDMMRQIEYFKYYENTELKAKFLELNYKGNNVSMVIVLPDENVGLSALEQNIEKVLEPQPYEMQRVDLSLPKFSVESKVQFVPILENLGVNKLFSDRAELKGFLSEQVVQLHVSLIVQKAFINITETGTRAAAATGVELCPRACSTDEPGDHVFLADRPFLFFIKKCDVVLFAGKYCNV</sequence>
<dbReference type="Gene3D" id="2.30.39.10">
    <property type="entry name" value="Alpha-1-antitrypsin, domain 1"/>
    <property type="match status" value="1"/>
</dbReference>
<dbReference type="Gene3D" id="3.30.497.10">
    <property type="entry name" value="Antithrombin, subunit I, domain 2"/>
    <property type="match status" value="1"/>
</dbReference>
<dbReference type="OrthoDB" id="9518664at2759"/>
<dbReference type="SMART" id="SM00093">
    <property type="entry name" value="SERPIN"/>
    <property type="match status" value="1"/>
</dbReference>
<dbReference type="InterPro" id="IPR042185">
    <property type="entry name" value="Serpin_sf_2"/>
</dbReference>
<dbReference type="AlphaFoldDB" id="A0A9P0P8Y3"/>
<keyword evidence="5" id="KW-0732">Signal</keyword>
<dbReference type="GO" id="GO:0005615">
    <property type="term" value="C:extracellular space"/>
    <property type="evidence" value="ECO:0007669"/>
    <property type="project" value="InterPro"/>
</dbReference>
<dbReference type="InterPro" id="IPR036186">
    <property type="entry name" value="Serpin_sf"/>
</dbReference>
<keyword evidence="8" id="KW-1185">Reference proteome</keyword>
<evidence type="ECO:0000256" key="2">
    <source>
        <dbReference type="ARBA" id="ARBA00022690"/>
    </source>
</evidence>
<feature type="signal peptide" evidence="5">
    <location>
        <begin position="1"/>
        <end position="22"/>
    </location>
</feature>
<dbReference type="GO" id="GO:0004867">
    <property type="term" value="F:serine-type endopeptidase inhibitor activity"/>
    <property type="evidence" value="ECO:0007669"/>
    <property type="project" value="UniProtKB-KW"/>
</dbReference>
<dbReference type="PROSITE" id="PS00284">
    <property type="entry name" value="SERPIN"/>
    <property type="match status" value="1"/>
</dbReference>
<dbReference type="InterPro" id="IPR042178">
    <property type="entry name" value="Serpin_sf_1"/>
</dbReference>
<dbReference type="SUPFAM" id="SSF56574">
    <property type="entry name" value="Serpins"/>
    <property type="match status" value="1"/>
</dbReference>
<evidence type="ECO:0000256" key="5">
    <source>
        <dbReference type="SAM" id="SignalP"/>
    </source>
</evidence>
<name>A0A9P0P8Y3_ACAOB</name>
<comment type="caution">
    <text evidence="7">The sequence shown here is derived from an EMBL/GenBank/DDBJ whole genome shotgun (WGS) entry which is preliminary data.</text>
</comment>
<dbReference type="Pfam" id="PF00079">
    <property type="entry name" value="Serpin"/>
    <property type="match status" value="1"/>
</dbReference>
<dbReference type="CDD" id="cd19955">
    <property type="entry name" value="serpin48-like_insects"/>
    <property type="match status" value="1"/>
</dbReference>
<evidence type="ECO:0000256" key="1">
    <source>
        <dbReference type="ARBA" id="ARBA00009500"/>
    </source>
</evidence>
<proteinExistence type="inferred from homology"/>
<evidence type="ECO:0000313" key="8">
    <source>
        <dbReference type="Proteomes" id="UP001152888"/>
    </source>
</evidence>
<protein>
    <recommendedName>
        <fullName evidence="6">Serpin domain-containing protein</fullName>
    </recommendedName>
</protein>
<evidence type="ECO:0000256" key="4">
    <source>
        <dbReference type="RuleBase" id="RU000411"/>
    </source>
</evidence>
<keyword evidence="2" id="KW-0646">Protease inhibitor</keyword>
<feature type="chain" id="PRO_5040123444" description="Serpin domain-containing protein" evidence="5">
    <location>
        <begin position="23"/>
        <end position="409"/>
    </location>
</feature>
<dbReference type="EMBL" id="CAKOFQ010006833">
    <property type="protein sequence ID" value="CAH1975125.1"/>
    <property type="molecule type" value="Genomic_DNA"/>
</dbReference>
<dbReference type="PANTHER" id="PTHR11461">
    <property type="entry name" value="SERINE PROTEASE INHIBITOR, SERPIN"/>
    <property type="match status" value="1"/>
</dbReference>
<gene>
    <name evidence="7" type="ORF">ACAOBT_LOCUS11459</name>
</gene>
<comment type="similarity">
    <text evidence="1 4">Belongs to the serpin family.</text>
</comment>
<dbReference type="InterPro" id="IPR023796">
    <property type="entry name" value="Serpin_dom"/>
</dbReference>
<accession>A0A9P0P8Y3</accession>
<keyword evidence="3" id="KW-0722">Serine protease inhibitor</keyword>
<dbReference type="InterPro" id="IPR000215">
    <property type="entry name" value="Serpin_fam"/>
</dbReference>
<evidence type="ECO:0000256" key="3">
    <source>
        <dbReference type="ARBA" id="ARBA00022900"/>
    </source>
</evidence>
<dbReference type="InterPro" id="IPR023795">
    <property type="entry name" value="Serpin_CS"/>
</dbReference>
<evidence type="ECO:0000313" key="7">
    <source>
        <dbReference type="EMBL" id="CAH1975125.1"/>
    </source>
</evidence>
<organism evidence="7 8">
    <name type="scientific">Acanthoscelides obtectus</name>
    <name type="common">Bean weevil</name>
    <name type="synonym">Bruchus obtectus</name>
    <dbReference type="NCBI Taxonomy" id="200917"/>
    <lineage>
        <taxon>Eukaryota</taxon>
        <taxon>Metazoa</taxon>
        <taxon>Ecdysozoa</taxon>
        <taxon>Arthropoda</taxon>
        <taxon>Hexapoda</taxon>
        <taxon>Insecta</taxon>
        <taxon>Pterygota</taxon>
        <taxon>Neoptera</taxon>
        <taxon>Endopterygota</taxon>
        <taxon>Coleoptera</taxon>
        <taxon>Polyphaga</taxon>
        <taxon>Cucujiformia</taxon>
        <taxon>Chrysomeloidea</taxon>
        <taxon>Chrysomelidae</taxon>
        <taxon>Bruchinae</taxon>
        <taxon>Bruchini</taxon>
        <taxon>Acanthoscelides</taxon>
    </lineage>
</organism>
<dbReference type="Proteomes" id="UP001152888">
    <property type="component" value="Unassembled WGS sequence"/>
</dbReference>
<reference evidence="7" key="1">
    <citation type="submission" date="2022-03" db="EMBL/GenBank/DDBJ databases">
        <authorList>
            <person name="Sayadi A."/>
        </authorList>
    </citation>
    <scope>NUCLEOTIDE SEQUENCE</scope>
</reference>
<dbReference type="PANTHER" id="PTHR11461:SF211">
    <property type="entry name" value="GH10112P-RELATED"/>
    <property type="match status" value="1"/>
</dbReference>
<evidence type="ECO:0000259" key="6">
    <source>
        <dbReference type="SMART" id="SM00093"/>
    </source>
</evidence>
<feature type="domain" description="Serpin" evidence="6">
    <location>
        <begin position="50"/>
        <end position="409"/>
    </location>
</feature>